<dbReference type="SUPFAM" id="SSF52540">
    <property type="entry name" value="P-loop containing nucleoside triphosphate hydrolases"/>
    <property type="match status" value="1"/>
</dbReference>
<keyword evidence="1" id="KW-0433">Leucine-rich repeat</keyword>
<feature type="repeat" description="Hemopexin" evidence="4">
    <location>
        <begin position="753"/>
        <end position="799"/>
    </location>
</feature>
<dbReference type="InterPro" id="IPR036375">
    <property type="entry name" value="Hemopexin-like_dom_sf"/>
</dbReference>
<dbReference type="EMBL" id="WJXA01000004">
    <property type="protein sequence ID" value="KAF7145206.1"/>
    <property type="molecule type" value="Genomic_DNA"/>
</dbReference>
<dbReference type="PANTHER" id="PTHR33463">
    <property type="entry name" value="NB-ARC DOMAIN-CONTAINING PROTEIN-RELATED"/>
    <property type="match status" value="1"/>
</dbReference>
<feature type="repeat" description="Hemopexin" evidence="4">
    <location>
        <begin position="507"/>
        <end position="553"/>
    </location>
</feature>
<dbReference type="PROSITE" id="PS51642">
    <property type="entry name" value="HEMOPEXIN_2"/>
    <property type="match status" value="5"/>
</dbReference>
<name>A0A834GYW8_RHOSS</name>
<dbReference type="InterPro" id="IPR018487">
    <property type="entry name" value="Hemopexin-like_repeat"/>
</dbReference>
<dbReference type="Proteomes" id="UP000626092">
    <property type="component" value="Unassembled WGS sequence"/>
</dbReference>
<keyword evidence="3" id="KW-0067">ATP-binding</keyword>
<accession>A0A834GYW8</accession>
<reference evidence="7" key="1">
    <citation type="submission" date="2019-11" db="EMBL/GenBank/DDBJ databases">
        <authorList>
            <person name="Liu Y."/>
            <person name="Hou J."/>
            <person name="Li T.-Q."/>
            <person name="Guan C.-H."/>
            <person name="Wu X."/>
            <person name="Wu H.-Z."/>
            <person name="Ling F."/>
            <person name="Zhang R."/>
            <person name="Shi X.-G."/>
            <person name="Ren J.-P."/>
            <person name="Chen E.-F."/>
            <person name="Sun J.-M."/>
        </authorList>
    </citation>
    <scope>NUCLEOTIDE SEQUENCE</scope>
    <source>
        <strain evidence="7">Adult_tree_wgs_1</strain>
        <tissue evidence="7">Leaves</tissue>
    </source>
</reference>
<feature type="coiled-coil region" evidence="5">
    <location>
        <begin position="10"/>
        <end position="44"/>
    </location>
</feature>
<dbReference type="Gene3D" id="2.110.10.10">
    <property type="entry name" value="Hemopexin-like domain"/>
    <property type="match status" value="2"/>
</dbReference>
<dbReference type="PRINTS" id="PR00364">
    <property type="entry name" value="DISEASERSIST"/>
</dbReference>
<feature type="repeat" description="Hemopexin" evidence="4">
    <location>
        <begin position="559"/>
        <end position="610"/>
    </location>
</feature>
<evidence type="ECO:0000256" key="3">
    <source>
        <dbReference type="ARBA" id="ARBA00022840"/>
    </source>
</evidence>
<evidence type="ECO:0000256" key="1">
    <source>
        <dbReference type="ARBA" id="ARBA00022614"/>
    </source>
</evidence>
<dbReference type="InterPro" id="IPR002182">
    <property type="entry name" value="NB-ARC"/>
</dbReference>
<gene>
    <name evidence="7" type="ORF">RHSIM_Rhsim04G0073100</name>
</gene>
<dbReference type="OrthoDB" id="1898799at2759"/>
<evidence type="ECO:0000313" key="7">
    <source>
        <dbReference type="EMBL" id="KAF7145206.1"/>
    </source>
</evidence>
<dbReference type="SUPFAM" id="SSF50923">
    <property type="entry name" value="Hemopexin-like domain"/>
    <property type="match status" value="4"/>
</dbReference>
<dbReference type="InterPro" id="IPR050905">
    <property type="entry name" value="Plant_NBS-LRR"/>
</dbReference>
<evidence type="ECO:0000256" key="2">
    <source>
        <dbReference type="ARBA" id="ARBA00022821"/>
    </source>
</evidence>
<dbReference type="Gene3D" id="1.10.8.430">
    <property type="entry name" value="Helical domain of apoptotic protease-activating factors"/>
    <property type="match status" value="1"/>
</dbReference>
<dbReference type="FunFam" id="3.40.50.300:FF:001091">
    <property type="entry name" value="Probable disease resistance protein At1g61300"/>
    <property type="match status" value="1"/>
</dbReference>
<comment type="caution">
    <text evidence="7">The sequence shown here is derived from an EMBL/GenBank/DDBJ whole genome shotgun (WGS) entry which is preliminary data.</text>
</comment>
<dbReference type="GO" id="GO:0006952">
    <property type="term" value="P:defense response"/>
    <property type="evidence" value="ECO:0007669"/>
    <property type="project" value="UniProtKB-KW"/>
</dbReference>
<dbReference type="InterPro" id="IPR042197">
    <property type="entry name" value="Apaf_helical"/>
</dbReference>
<dbReference type="SMART" id="SM00120">
    <property type="entry name" value="HX"/>
    <property type="match status" value="8"/>
</dbReference>
<dbReference type="AlphaFoldDB" id="A0A834GYW8"/>
<feature type="repeat" description="Hemopexin" evidence="4">
    <location>
        <begin position="696"/>
        <end position="747"/>
    </location>
</feature>
<dbReference type="GO" id="GO:0005524">
    <property type="term" value="F:ATP binding"/>
    <property type="evidence" value="ECO:0007669"/>
    <property type="project" value="UniProtKB-KW"/>
</dbReference>
<feature type="domain" description="NB-ARC" evidence="6">
    <location>
        <begin position="147"/>
        <end position="306"/>
    </location>
</feature>
<dbReference type="InterPro" id="IPR027417">
    <property type="entry name" value="P-loop_NTPase"/>
</dbReference>
<dbReference type="PANTHER" id="PTHR33463:SF198">
    <property type="entry name" value="RPP4C3"/>
    <property type="match status" value="1"/>
</dbReference>
<sequence>MWSGHHVGFLLHYKQNLKNLEDEVNNLEEQRSNVEGKVNEANRRGEAIDDIVSFWLKDADETRQGVDEFRDEVTVKENMSFFNFSCPNFVSRYRLSKEAKKKVVHIKYLTEEGGKIGTVSHPREAPPEELSSRDYEAFHSRDKVFKGIAEALKDPKVNKIGVYGTGGVGKTTMVTKVGELVMRDGTFDEVAMAVVSQDANVIKIQGQLADCLNLKLRGETEVERATQLWNRLNNGKKYLIILDDVWQELNLKEIGIPSTDGNKSCKVVLTSRNRDVWKNMDVKDFKNENLSEEESWALFKKKVGNNVDAPELREKAWAICKECQGLPVDIIALGSALMGKDMDAWQDELDKLKNSKIEGIIPKVFASSKGSYDQLDSKDAKSCINGNLVKKSSYINAAFRSSQTNEAYIFMKNEYLQLDYAPSSTNDKVLNGPLRISEGFPSLKNTVFAKLGIDCAFGSHHGDEAFIFSGNLCARINYASKTRNDKIIQGPMTIIQMFHFFKGTVFESGIDSAFESTVLDEAYLFKGSQYALINYNDPYLIAIRHITDGFVSLKDTIFESGIEAAFASHRANEAYIFKGDSYARINFAPHTTNDYIMGGVKKIAPNWPTLHGILSRKNTELDSKDAKSCINGNLVKKSNYINAAFRSCHTNQAYLFMKNEYLRLDYAPGSTNDKVLNGPLRISEGFPSLKNTAFAEPGIDCAFGSHHGDEAFIFSGNLCARINYAPGTTNDKIIQGPMTIIQMFPFFKGTVFESSIDSAFESTVLDEAYLFKGNQYALINYNDPHLIAIRHITEGFVSLKDTIFESGIEAAFASHRTNEAYLFKGDSYARINFAPHSTNDYIMGGVKKILPNWPSLHGILSRKN</sequence>
<dbReference type="Pfam" id="PF00931">
    <property type="entry name" value="NB-ARC"/>
    <property type="match status" value="1"/>
</dbReference>
<dbReference type="GO" id="GO:0043531">
    <property type="term" value="F:ADP binding"/>
    <property type="evidence" value="ECO:0007669"/>
    <property type="project" value="InterPro"/>
</dbReference>
<evidence type="ECO:0000313" key="8">
    <source>
        <dbReference type="Proteomes" id="UP000626092"/>
    </source>
</evidence>
<evidence type="ECO:0000256" key="5">
    <source>
        <dbReference type="SAM" id="Coils"/>
    </source>
</evidence>
<dbReference type="Gene3D" id="3.40.50.300">
    <property type="entry name" value="P-loop containing nucleotide triphosphate hydrolases"/>
    <property type="match status" value="1"/>
</dbReference>
<feature type="repeat" description="Hemopexin" evidence="4">
    <location>
        <begin position="805"/>
        <end position="856"/>
    </location>
</feature>
<protein>
    <recommendedName>
        <fullName evidence="6">NB-ARC domain-containing protein</fullName>
    </recommendedName>
</protein>
<keyword evidence="2" id="KW-0611">Plant defense</keyword>
<keyword evidence="3" id="KW-0547">Nucleotide-binding</keyword>
<keyword evidence="8" id="KW-1185">Reference proteome</keyword>
<proteinExistence type="predicted"/>
<evidence type="ECO:0000259" key="6">
    <source>
        <dbReference type="Pfam" id="PF00931"/>
    </source>
</evidence>
<organism evidence="7 8">
    <name type="scientific">Rhododendron simsii</name>
    <name type="common">Sims's rhododendron</name>
    <dbReference type="NCBI Taxonomy" id="118357"/>
    <lineage>
        <taxon>Eukaryota</taxon>
        <taxon>Viridiplantae</taxon>
        <taxon>Streptophyta</taxon>
        <taxon>Embryophyta</taxon>
        <taxon>Tracheophyta</taxon>
        <taxon>Spermatophyta</taxon>
        <taxon>Magnoliopsida</taxon>
        <taxon>eudicotyledons</taxon>
        <taxon>Gunneridae</taxon>
        <taxon>Pentapetalae</taxon>
        <taxon>asterids</taxon>
        <taxon>Ericales</taxon>
        <taxon>Ericaceae</taxon>
        <taxon>Ericoideae</taxon>
        <taxon>Rhodoreae</taxon>
        <taxon>Rhododendron</taxon>
    </lineage>
</organism>
<evidence type="ECO:0000256" key="4">
    <source>
        <dbReference type="PROSITE-ProRule" id="PRU01011"/>
    </source>
</evidence>
<keyword evidence="5" id="KW-0175">Coiled coil</keyword>